<organism evidence="1 2">
    <name type="scientific">Lepeophtheirus salmonis</name>
    <name type="common">Salmon louse</name>
    <name type="synonym">Caligus salmonis</name>
    <dbReference type="NCBI Taxonomy" id="72036"/>
    <lineage>
        <taxon>Eukaryota</taxon>
        <taxon>Metazoa</taxon>
        <taxon>Ecdysozoa</taxon>
        <taxon>Arthropoda</taxon>
        <taxon>Crustacea</taxon>
        <taxon>Multicrustacea</taxon>
        <taxon>Hexanauplia</taxon>
        <taxon>Copepoda</taxon>
        <taxon>Siphonostomatoida</taxon>
        <taxon>Caligidae</taxon>
        <taxon>Lepeophtheirus</taxon>
    </lineage>
</organism>
<evidence type="ECO:0000313" key="2">
    <source>
        <dbReference type="Proteomes" id="UP000675881"/>
    </source>
</evidence>
<accession>A0A7R8CX13</accession>
<dbReference type="AlphaFoldDB" id="A0A7R8CX13"/>
<gene>
    <name evidence="1" type="ORF">LSAA_9227</name>
</gene>
<protein>
    <submittedName>
        <fullName evidence="1">(salmon louse) hypothetical protein</fullName>
    </submittedName>
</protein>
<name>A0A7R8CX13_LEPSM</name>
<evidence type="ECO:0000313" key="1">
    <source>
        <dbReference type="EMBL" id="CAF2910727.1"/>
    </source>
</evidence>
<dbReference type="EMBL" id="HG994583">
    <property type="protein sequence ID" value="CAF2910727.1"/>
    <property type="molecule type" value="Genomic_DNA"/>
</dbReference>
<sequence>MRTHITSSVCGFEEDSGPPVLSLESCFQPSINEVSSSQVCDVGSIEEDSGPQSCLLESCFRRSVMWVLIEEDSGPQSCLLESCFRRFGTSLNFISSYLVVEHLQSLQSMRYLHHK</sequence>
<proteinExistence type="predicted"/>
<keyword evidence="2" id="KW-1185">Reference proteome</keyword>
<dbReference type="Proteomes" id="UP000675881">
    <property type="component" value="Chromosome 4"/>
</dbReference>
<reference evidence="1" key="1">
    <citation type="submission" date="2021-02" db="EMBL/GenBank/DDBJ databases">
        <authorList>
            <person name="Bekaert M."/>
        </authorList>
    </citation>
    <scope>NUCLEOTIDE SEQUENCE</scope>
    <source>
        <strain evidence="1">IoA-00</strain>
    </source>
</reference>